<protein>
    <submittedName>
        <fullName evidence="2">Uncharacterized protein</fullName>
    </submittedName>
</protein>
<accession>A0A2I0A329</accession>
<feature type="region of interest" description="Disordered" evidence="1">
    <location>
        <begin position="1"/>
        <end position="21"/>
    </location>
</feature>
<keyword evidence="3" id="KW-1185">Reference proteome</keyword>
<organism evidence="2 3">
    <name type="scientific">Apostasia shenzhenica</name>
    <dbReference type="NCBI Taxonomy" id="1088818"/>
    <lineage>
        <taxon>Eukaryota</taxon>
        <taxon>Viridiplantae</taxon>
        <taxon>Streptophyta</taxon>
        <taxon>Embryophyta</taxon>
        <taxon>Tracheophyta</taxon>
        <taxon>Spermatophyta</taxon>
        <taxon>Magnoliopsida</taxon>
        <taxon>Liliopsida</taxon>
        <taxon>Asparagales</taxon>
        <taxon>Orchidaceae</taxon>
        <taxon>Apostasioideae</taxon>
        <taxon>Apostasia</taxon>
    </lineage>
</organism>
<dbReference type="Gene3D" id="3.20.180.10">
    <property type="entry name" value="PNP-oxidase-like"/>
    <property type="match status" value="1"/>
</dbReference>
<name>A0A2I0A329_9ASPA</name>
<dbReference type="SUPFAM" id="SSF50475">
    <property type="entry name" value="FMN-binding split barrel"/>
    <property type="match status" value="1"/>
</dbReference>
<dbReference type="PANTHER" id="PTHR13343">
    <property type="entry name" value="CREG1 PROTEIN"/>
    <property type="match status" value="1"/>
</dbReference>
<dbReference type="AlphaFoldDB" id="A0A2I0A329"/>
<gene>
    <name evidence="2" type="ORF">AXF42_Ash019255</name>
</gene>
<evidence type="ECO:0000313" key="3">
    <source>
        <dbReference type="Proteomes" id="UP000236161"/>
    </source>
</evidence>
<dbReference type="OrthoDB" id="1873930at2759"/>
<dbReference type="EMBL" id="KZ452036">
    <property type="protein sequence ID" value="PKA49939.1"/>
    <property type="molecule type" value="Genomic_DNA"/>
</dbReference>
<dbReference type="InterPro" id="IPR037119">
    <property type="entry name" value="Haem_oxidase_HugZ-like_sf"/>
</dbReference>
<proteinExistence type="predicted"/>
<evidence type="ECO:0000313" key="2">
    <source>
        <dbReference type="EMBL" id="PKA49939.1"/>
    </source>
</evidence>
<dbReference type="PANTHER" id="PTHR13343:SF18">
    <property type="entry name" value="PENTATRICOPEPTIDE REPEAT (PPR) SUPERFAMILY PROTEIN"/>
    <property type="match status" value="1"/>
</dbReference>
<reference evidence="2 3" key="1">
    <citation type="journal article" date="2017" name="Nature">
        <title>The Apostasia genome and the evolution of orchids.</title>
        <authorList>
            <person name="Zhang G.Q."/>
            <person name="Liu K.W."/>
            <person name="Li Z."/>
            <person name="Lohaus R."/>
            <person name="Hsiao Y.Y."/>
            <person name="Niu S.C."/>
            <person name="Wang J.Y."/>
            <person name="Lin Y.C."/>
            <person name="Xu Q."/>
            <person name="Chen L.J."/>
            <person name="Yoshida K."/>
            <person name="Fujiwara S."/>
            <person name="Wang Z.W."/>
            <person name="Zhang Y.Q."/>
            <person name="Mitsuda N."/>
            <person name="Wang M."/>
            <person name="Liu G.H."/>
            <person name="Pecoraro L."/>
            <person name="Huang H.X."/>
            <person name="Xiao X.J."/>
            <person name="Lin M."/>
            <person name="Wu X.Y."/>
            <person name="Wu W.L."/>
            <person name="Chen Y.Y."/>
            <person name="Chang S.B."/>
            <person name="Sakamoto S."/>
            <person name="Ohme-Takagi M."/>
            <person name="Yagi M."/>
            <person name="Zeng S.J."/>
            <person name="Shen C.Y."/>
            <person name="Yeh C.M."/>
            <person name="Luo Y.B."/>
            <person name="Tsai W.C."/>
            <person name="Van de Peer Y."/>
            <person name="Liu Z.J."/>
        </authorList>
    </citation>
    <scope>NUCLEOTIDE SEQUENCE [LARGE SCALE GENOMIC DNA]</scope>
    <source>
        <strain evidence="3">cv. Shenzhen</strain>
        <tissue evidence="2">Stem</tissue>
    </source>
</reference>
<dbReference type="STRING" id="1088818.A0A2I0A329"/>
<evidence type="ECO:0000256" key="1">
    <source>
        <dbReference type="SAM" id="MobiDB-lite"/>
    </source>
</evidence>
<sequence length="490" mass="55549">MPRVAIGLDPLSPVNSASRDRPRSLSSHLLKMTCCCILAGTTVASPSLDGRRASNDCGLRCRTPLFGAMQSFWYSVGHDLTTSMVRVAADYSDSAADSSKYLDNEKYHPLEVLKDNGKNRDLLLTDAEIARTIVEANCKALLVFPGRIHCEPHGHISWSEFHYVIDDYGDIFFEIFDDENILQDRDASNPVTVLIGMDIPISGESNLGDGNFYDYMDYDGINDDIFDGEYKEILDTEVSDTLIKWGMPDTLRGIHPVYFSKYLTKSAHSKHKEKMECPSNRVSIMGCIRPAFVDEETYLRGLFLQEDDDDYVFDWRDIPENDEEQINDTHELIDGEIMNFNSRQDRGNLSSTIYKLEIMNMELYSVYGDQSTVDLHDFQDAEPDVLAHSASSIIKRFNEYKMQCDAALKALCRKRKGIIVERANLIGVDGLGMDIRVSIGLEARTLRFSFNARAMTESSAEKKIRRMLFPNYHRKKSRSPSIGARDLSSY</sequence>
<dbReference type="Proteomes" id="UP000236161">
    <property type="component" value="Unassembled WGS sequence"/>
</dbReference>